<comment type="caution">
    <text evidence="2">Lacks conserved residue(s) required for the propagation of feature annotation.</text>
</comment>
<dbReference type="GO" id="GO:0009295">
    <property type="term" value="C:nucleoid"/>
    <property type="evidence" value="ECO:0007669"/>
    <property type="project" value="TreeGrafter"/>
</dbReference>
<evidence type="ECO:0000313" key="5">
    <source>
        <dbReference type="EMBL" id="CAL28506.1"/>
    </source>
</evidence>
<dbReference type="GO" id="GO:0003697">
    <property type="term" value="F:single-stranded DNA binding"/>
    <property type="evidence" value="ECO:0007669"/>
    <property type="project" value="UniProtKB-UniRule"/>
</dbReference>
<sequence length="145" mass="16249">MLNKIVIVGRLTRNPQLTEKEGSEIASFSVATERNYNYQGQTQQAVDYIFCKAYGKIAINIAKYTKKGSLVGITGHMRSYKYEKDKQTHFITELVVETIKFISNPNSNESSSSNQSTITDDFDGSPALQENQLLSVSTEPQTQNQ</sequence>
<dbReference type="PANTHER" id="PTHR10302:SF27">
    <property type="entry name" value="SINGLE-STRANDED DNA-BINDING PROTEIN"/>
    <property type="match status" value="1"/>
</dbReference>
<dbReference type="InterPro" id="IPR011344">
    <property type="entry name" value="ssDNA-bd"/>
</dbReference>
<evidence type="ECO:0000256" key="3">
    <source>
        <dbReference type="PIRNR" id="PIRNR002070"/>
    </source>
</evidence>
<keyword evidence="6" id="KW-1185">Reference proteome</keyword>
<comment type="subunit">
    <text evidence="2">Homotetramer.</text>
</comment>
<dbReference type="PANTHER" id="PTHR10302">
    <property type="entry name" value="SINGLE-STRANDED DNA-BINDING PROTEIN"/>
    <property type="match status" value="1"/>
</dbReference>
<dbReference type="Gene3D" id="2.40.50.140">
    <property type="entry name" value="Nucleic acid-binding proteins"/>
    <property type="match status" value="1"/>
</dbReference>
<name>B9DMG3_STACT</name>
<dbReference type="GeneID" id="93794054"/>
<dbReference type="BioCyc" id="SCAR396513:SCA_RS08125-MONOMER"/>
<reference evidence="5 6" key="1">
    <citation type="journal article" date="2009" name="Appl. Environ. Microbiol.">
        <title>Genome analysis of the meat starter culture bacterium Staphylococcus carnosus TM300.</title>
        <authorList>
            <person name="Rosenstein R."/>
            <person name="Nerz C."/>
            <person name="Biswas L."/>
            <person name="Resch A."/>
            <person name="Raddatz G."/>
            <person name="Schuster S.C."/>
            <person name="Goetz F."/>
        </authorList>
    </citation>
    <scope>NUCLEOTIDE SEQUENCE [LARGE SCALE GENOMIC DNA]</scope>
    <source>
        <strain evidence="5 6">TM300</strain>
    </source>
</reference>
<protein>
    <recommendedName>
        <fullName evidence="2 3">Single-stranded DNA-binding protein</fullName>
        <shortName evidence="2">SSB</shortName>
    </recommendedName>
</protein>
<accession>B9DMG3</accession>
<dbReference type="Pfam" id="PF00436">
    <property type="entry name" value="SSB"/>
    <property type="match status" value="1"/>
</dbReference>
<dbReference type="KEGG" id="sca:SCA_1600"/>
<dbReference type="PIRSF" id="PIRSF002070">
    <property type="entry name" value="SSB"/>
    <property type="match status" value="1"/>
</dbReference>
<dbReference type="HOGENOM" id="CLU_078758_6_1_9"/>
<dbReference type="Proteomes" id="UP000000444">
    <property type="component" value="Chromosome"/>
</dbReference>
<dbReference type="SUPFAM" id="SSF50249">
    <property type="entry name" value="Nucleic acid-binding proteins"/>
    <property type="match status" value="1"/>
</dbReference>
<dbReference type="CDD" id="cd04496">
    <property type="entry name" value="SSB_OBF"/>
    <property type="match status" value="1"/>
</dbReference>
<dbReference type="HAMAP" id="MF_00984">
    <property type="entry name" value="SSB"/>
    <property type="match status" value="1"/>
</dbReference>
<evidence type="ECO:0000256" key="4">
    <source>
        <dbReference type="SAM" id="MobiDB-lite"/>
    </source>
</evidence>
<keyword evidence="1 2" id="KW-0238">DNA-binding</keyword>
<dbReference type="InterPro" id="IPR000424">
    <property type="entry name" value="Primosome_PriB/ssb"/>
</dbReference>
<gene>
    <name evidence="5" type="primary">ssb</name>
    <name evidence="5" type="ordered locus">Sca_1600</name>
</gene>
<feature type="compositionally biased region" description="Low complexity" evidence="4">
    <location>
        <begin position="104"/>
        <end position="116"/>
    </location>
</feature>
<dbReference type="eggNOG" id="COG0629">
    <property type="taxonomic scope" value="Bacteria"/>
</dbReference>
<dbReference type="NCBIfam" id="TIGR00621">
    <property type="entry name" value="ssb"/>
    <property type="match status" value="1"/>
</dbReference>
<dbReference type="PROSITE" id="PS50935">
    <property type="entry name" value="SSB"/>
    <property type="match status" value="1"/>
</dbReference>
<dbReference type="RefSeq" id="WP_015900846.1">
    <property type="nucleotide sequence ID" value="NC_012121.1"/>
</dbReference>
<evidence type="ECO:0000256" key="2">
    <source>
        <dbReference type="HAMAP-Rule" id="MF_00984"/>
    </source>
</evidence>
<dbReference type="AlphaFoldDB" id="B9DMG3"/>
<dbReference type="EMBL" id="AM295250">
    <property type="protein sequence ID" value="CAL28506.1"/>
    <property type="molecule type" value="Genomic_DNA"/>
</dbReference>
<dbReference type="GO" id="GO:0006260">
    <property type="term" value="P:DNA replication"/>
    <property type="evidence" value="ECO:0007669"/>
    <property type="project" value="InterPro"/>
</dbReference>
<proteinExistence type="inferred from homology"/>
<dbReference type="OrthoDB" id="9809878at2"/>
<organism evidence="5 6">
    <name type="scientific">Staphylococcus carnosus (strain TM300)</name>
    <dbReference type="NCBI Taxonomy" id="396513"/>
    <lineage>
        <taxon>Bacteria</taxon>
        <taxon>Bacillati</taxon>
        <taxon>Bacillota</taxon>
        <taxon>Bacilli</taxon>
        <taxon>Bacillales</taxon>
        <taxon>Staphylococcaceae</taxon>
        <taxon>Staphylococcus</taxon>
    </lineage>
</organism>
<dbReference type="InterPro" id="IPR012340">
    <property type="entry name" value="NA-bd_OB-fold"/>
</dbReference>
<feature type="compositionally biased region" description="Polar residues" evidence="4">
    <location>
        <begin position="128"/>
        <end position="145"/>
    </location>
</feature>
<feature type="region of interest" description="Disordered" evidence="4">
    <location>
        <begin position="104"/>
        <end position="145"/>
    </location>
</feature>
<evidence type="ECO:0000256" key="1">
    <source>
        <dbReference type="ARBA" id="ARBA00023125"/>
    </source>
</evidence>
<evidence type="ECO:0000313" key="6">
    <source>
        <dbReference type="Proteomes" id="UP000000444"/>
    </source>
</evidence>